<dbReference type="SMART" id="SM00409">
    <property type="entry name" value="IG"/>
    <property type="match status" value="2"/>
</dbReference>
<dbReference type="EMBL" id="AGBW02008149">
    <property type="protein sequence ID" value="OWR54098.1"/>
    <property type="molecule type" value="Genomic_DNA"/>
</dbReference>
<evidence type="ECO:0000313" key="5">
    <source>
        <dbReference type="EMBL" id="OWR54098.1"/>
    </source>
</evidence>
<dbReference type="Pfam" id="PF13927">
    <property type="entry name" value="Ig_3"/>
    <property type="match status" value="2"/>
</dbReference>
<accession>A0A212FK32</accession>
<gene>
    <name evidence="5" type="ORF">KGM_205152</name>
</gene>
<keyword evidence="1" id="KW-0732">Signal</keyword>
<dbReference type="PANTHER" id="PTHR12231">
    <property type="entry name" value="CTX-RELATED TYPE I TRANSMEMBRANE PROTEIN"/>
    <property type="match status" value="1"/>
</dbReference>
<dbReference type="eggNOG" id="KOG3510">
    <property type="taxonomic scope" value="Eukaryota"/>
</dbReference>
<dbReference type="PROSITE" id="PS50835">
    <property type="entry name" value="IG_LIKE"/>
    <property type="match status" value="2"/>
</dbReference>
<protein>
    <submittedName>
        <fullName evidence="5">Insulin-related peptide binding protein</fullName>
    </submittedName>
</protein>
<sequence length="251" mass="26950">MFVIVVVLLLAGGNAASVHRQVKQMTENHIDSVRKPPTKSFITLSRRPPAVIPHEPGAALELTCEAVAAPAPSIHWFKNDAPVYEYDKGSNEIIEANPTSLARISSTLLVARTDAPAKYSCLAVSGQHTAHANTIVYSTDGSVDNSERAKLVPLAPKIVVSYKVYVDTIGSNIVLPCEVKGHPRPAVTWRDNNGTIVKKSARMQVLRSGALRLRNVAWSDLGAWRCGASNAFGGAGAETFLYPARPNDTDG</sequence>
<evidence type="ECO:0000256" key="3">
    <source>
        <dbReference type="ARBA" id="ARBA00023157"/>
    </source>
</evidence>
<keyword evidence="4" id="KW-0393">Immunoglobulin domain</keyword>
<dbReference type="AlphaFoldDB" id="A0A212FK32"/>
<name>A0A212FK32_DANPL</name>
<dbReference type="STRING" id="278856.A0A212FK32"/>
<reference evidence="5 6" key="1">
    <citation type="journal article" date="2011" name="Cell">
        <title>The monarch butterfly genome yields insights into long-distance migration.</title>
        <authorList>
            <person name="Zhan S."/>
            <person name="Merlin C."/>
            <person name="Boore J.L."/>
            <person name="Reppert S.M."/>
        </authorList>
    </citation>
    <scope>NUCLEOTIDE SEQUENCE [LARGE SCALE GENOMIC DNA]</scope>
    <source>
        <strain evidence="5">F-2</strain>
    </source>
</reference>
<proteinExistence type="predicted"/>
<comment type="caution">
    <text evidence="5">The sequence shown here is derived from an EMBL/GenBank/DDBJ whole genome shotgun (WGS) entry which is preliminary data.</text>
</comment>
<dbReference type="InterPro" id="IPR007110">
    <property type="entry name" value="Ig-like_dom"/>
</dbReference>
<keyword evidence="3" id="KW-1015">Disulfide bond</keyword>
<dbReference type="SUPFAM" id="SSF48726">
    <property type="entry name" value="Immunoglobulin"/>
    <property type="match status" value="2"/>
</dbReference>
<organism evidence="5 6">
    <name type="scientific">Danaus plexippus plexippus</name>
    <dbReference type="NCBI Taxonomy" id="278856"/>
    <lineage>
        <taxon>Eukaryota</taxon>
        <taxon>Metazoa</taxon>
        <taxon>Ecdysozoa</taxon>
        <taxon>Arthropoda</taxon>
        <taxon>Hexapoda</taxon>
        <taxon>Insecta</taxon>
        <taxon>Pterygota</taxon>
        <taxon>Neoptera</taxon>
        <taxon>Endopterygota</taxon>
        <taxon>Lepidoptera</taxon>
        <taxon>Glossata</taxon>
        <taxon>Ditrysia</taxon>
        <taxon>Papilionoidea</taxon>
        <taxon>Nymphalidae</taxon>
        <taxon>Danainae</taxon>
        <taxon>Danaini</taxon>
        <taxon>Danaina</taxon>
        <taxon>Danaus</taxon>
        <taxon>Danaus</taxon>
    </lineage>
</organism>
<dbReference type="InterPro" id="IPR013783">
    <property type="entry name" value="Ig-like_fold"/>
</dbReference>
<dbReference type="InterPro" id="IPR003599">
    <property type="entry name" value="Ig_sub"/>
</dbReference>
<dbReference type="InterPro" id="IPR036179">
    <property type="entry name" value="Ig-like_dom_sf"/>
</dbReference>
<evidence type="ECO:0000313" key="6">
    <source>
        <dbReference type="Proteomes" id="UP000007151"/>
    </source>
</evidence>
<dbReference type="KEGG" id="dpl:KGM_205152"/>
<dbReference type="SMART" id="SM00408">
    <property type="entry name" value="IGc2"/>
    <property type="match status" value="2"/>
</dbReference>
<dbReference type="PANTHER" id="PTHR12231:SF253">
    <property type="entry name" value="DPR-INTERACTING PROTEIN ETA, ISOFORM B-RELATED"/>
    <property type="match status" value="1"/>
</dbReference>
<dbReference type="FunCoup" id="A0A212FK32">
    <property type="interactions" value="33"/>
</dbReference>
<keyword evidence="6" id="KW-1185">Reference proteome</keyword>
<dbReference type="OrthoDB" id="6138780at2759"/>
<evidence type="ECO:0000256" key="4">
    <source>
        <dbReference type="ARBA" id="ARBA00023319"/>
    </source>
</evidence>
<dbReference type="Proteomes" id="UP000007151">
    <property type="component" value="Unassembled WGS sequence"/>
</dbReference>
<dbReference type="InterPro" id="IPR051170">
    <property type="entry name" value="Neural/epithelial_adhesion"/>
</dbReference>
<evidence type="ECO:0000256" key="1">
    <source>
        <dbReference type="ARBA" id="ARBA00022729"/>
    </source>
</evidence>
<dbReference type="Gene3D" id="2.60.40.10">
    <property type="entry name" value="Immunoglobulins"/>
    <property type="match status" value="2"/>
</dbReference>
<evidence type="ECO:0000256" key="2">
    <source>
        <dbReference type="ARBA" id="ARBA00022737"/>
    </source>
</evidence>
<dbReference type="InterPro" id="IPR003598">
    <property type="entry name" value="Ig_sub2"/>
</dbReference>
<keyword evidence="2" id="KW-0677">Repeat</keyword>